<organism evidence="6 7">
    <name type="scientific">Flavihumibacter stibioxidans</name>
    <dbReference type="NCBI Taxonomy" id="1834163"/>
    <lineage>
        <taxon>Bacteria</taxon>
        <taxon>Pseudomonadati</taxon>
        <taxon>Bacteroidota</taxon>
        <taxon>Chitinophagia</taxon>
        <taxon>Chitinophagales</taxon>
        <taxon>Chitinophagaceae</taxon>
        <taxon>Flavihumibacter</taxon>
    </lineage>
</organism>
<comment type="similarity">
    <text evidence="2">Belongs to the KHG/KDPG aldolase family.</text>
</comment>
<dbReference type="Pfam" id="PF01081">
    <property type="entry name" value="Aldolase"/>
    <property type="match status" value="1"/>
</dbReference>
<accession>A0ABR7M5N6</accession>
<evidence type="ECO:0000256" key="2">
    <source>
        <dbReference type="ARBA" id="ARBA00006906"/>
    </source>
</evidence>
<evidence type="ECO:0000256" key="1">
    <source>
        <dbReference type="ARBA" id="ARBA00004761"/>
    </source>
</evidence>
<gene>
    <name evidence="6" type="ORF">BC349_05120</name>
</gene>
<dbReference type="InterPro" id="IPR000887">
    <property type="entry name" value="Aldlse_KDPG_KHG"/>
</dbReference>
<keyword evidence="5" id="KW-0119">Carbohydrate metabolism</keyword>
<dbReference type="InterPro" id="IPR013785">
    <property type="entry name" value="Aldolase_TIM"/>
</dbReference>
<dbReference type="SUPFAM" id="SSF51569">
    <property type="entry name" value="Aldolase"/>
    <property type="match status" value="1"/>
</dbReference>
<proteinExistence type="inferred from homology"/>
<dbReference type="PANTHER" id="PTHR30246">
    <property type="entry name" value="2-KETO-3-DEOXY-6-PHOSPHOGLUCONATE ALDOLASE"/>
    <property type="match status" value="1"/>
</dbReference>
<keyword evidence="7" id="KW-1185">Reference proteome</keyword>
<reference evidence="6 7" key="1">
    <citation type="submission" date="2016-07" db="EMBL/GenBank/DDBJ databases">
        <title>Genome analysis of Flavihumibacter stibioxidans YS-17.</title>
        <authorList>
            <person name="Shi K."/>
            <person name="Han Y."/>
            <person name="Wang G."/>
        </authorList>
    </citation>
    <scope>NUCLEOTIDE SEQUENCE [LARGE SCALE GENOMIC DNA]</scope>
    <source>
        <strain evidence="6 7">YS-17</strain>
    </source>
</reference>
<dbReference type="PANTHER" id="PTHR30246:SF1">
    <property type="entry name" value="2-DEHYDRO-3-DEOXY-6-PHOSPHOGALACTONATE ALDOLASE-RELATED"/>
    <property type="match status" value="1"/>
</dbReference>
<dbReference type="RefSeq" id="WP_187255644.1">
    <property type="nucleotide sequence ID" value="NZ_JBHULF010000006.1"/>
</dbReference>
<evidence type="ECO:0000313" key="7">
    <source>
        <dbReference type="Proteomes" id="UP000765802"/>
    </source>
</evidence>
<dbReference type="Gene3D" id="3.20.20.70">
    <property type="entry name" value="Aldolase class I"/>
    <property type="match status" value="1"/>
</dbReference>
<evidence type="ECO:0000256" key="3">
    <source>
        <dbReference type="ARBA" id="ARBA00011233"/>
    </source>
</evidence>
<keyword evidence="4" id="KW-0456">Lyase</keyword>
<dbReference type="Proteomes" id="UP000765802">
    <property type="component" value="Unassembled WGS sequence"/>
</dbReference>
<evidence type="ECO:0000256" key="5">
    <source>
        <dbReference type="ARBA" id="ARBA00023277"/>
    </source>
</evidence>
<name>A0ABR7M5N6_9BACT</name>
<evidence type="ECO:0000256" key="4">
    <source>
        <dbReference type="ARBA" id="ARBA00023239"/>
    </source>
</evidence>
<comment type="subunit">
    <text evidence="3">Homotrimer.</text>
</comment>
<sequence>MPEQTAIIKAIISQGMLPLFYHDDPVNCEQTVQALYDGGVRIIEFTNRGVNALANFRQLIKTRNEKWPGLLLAIGTIKTPADASSFIDAGADFIICPGTVKEVGEIVHQVGKLWIPGCMTVSEILLAQATGARFIKLFPGNLLGPSFMAGIRDIFPELHFMPTGGVELTPENLQQWFGSGVAAVGLGSKFLSKEVLEKKDYQSIKELSVSALAMIATVKQSIR</sequence>
<comment type="caution">
    <text evidence="6">The sequence shown here is derived from an EMBL/GenBank/DDBJ whole genome shotgun (WGS) entry which is preliminary data.</text>
</comment>
<protein>
    <submittedName>
        <fullName evidence="6">Bifunctional 4-hydroxy-2-oxoglutarate aldolase/2-dehydro-3-deoxy-phosphogluconate aldolase</fullName>
    </submittedName>
</protein>
<dbReference type="EMBL" id="MBUA01000001">
    <property type="protein sequence ID" value="MBC6490333.1"/>
    <property type="molecule type" value="Genomic_DNA"/>
</dbReference>
<evidence type="ECO:0000313" key="6">
    <source>
        <dbReference type="EMBL" id="MBC6490333.1"/>
    </source>
</evidence>
<comment type="pathway">
    <text evidence="1">Carbohydrate acid metabolism.</text>
</comment>
<dbReference type="CDD" id="cd00452">
    <property type="entry name" value="KDPG_aldolase"/>
    <property type="match status" value="1"/>
</dbReference>